<sequence length="212" mass="23651">MLVATKASHLIPTTRIKLVSPRPNRNPILSAPSSVGASLSTSFLSPFVGGSVLGDFSGLKIRPTSLNPYSFDSRGKRGVVTMTTCYGRKTVLVAIYVEKPRRTHRYQHQHRYDHFPQATHVHNNGGYNRKAELLKYTKHLRESNHSAGASSITCMKRSPKIQITPAAKTTRKPKSGRTPTYVGKWKFLLPNFFGCMASASKPKKKKKKKKKT</sequence>
<proteinExistence type="predicted"/>
<gene>
    <name evidence="1" type="ORF">OLEA9_A118269</name>
</gene>
<dbReference type="Proteomes" id="UP000594638">
    <property type="component" value="Unassembled WGS sequence"/>
</dbReference>
<name>A0A8S0UGU8_OLEEU</name>
<reference evidence="1 2" key="1">
    <citation type="submission" date="2019-12" db="EMBL/GenBank/DDBJ databases">
        <authorList>
            <person name="Alioto T."/>
            <person name="Alioto T."/>
            <person name="Gomez Garrido J."/>
        </authorList>
    </citation>
    <scope>NUCLEOTIDE SEQUENCE [LARGE SCALE GENOMIC DNA]</scope>
</reference>
<dbReference type="Gramene" id="OE9A118269T1">
    <property type="protein sequence ID" value="OE9A118269C1"/>
    <property type="gene ID" value="OE9A118269"/>
</dbReference>
<keyword evidence="2" id="KW-1185">Reference proteome</keyword>
<evidence type="ECO:0000313" key="2">
    <source>
        <dbReference type="Proteomes" id="UP000594638"/>
    </source>
</evidence>
<dbReference type="EMBL" id="CACTIH010007497">
    <property type="protein sequence ID" value="CAA3014627.1"/>
    <property type="molecule type" value="Genomic_DNA"/>
</dbReference>
<comment type="caution">
    <text evidence="1">The sequence shown here is derived from an EMBL/GenBank/DDBJ whole genome shotgun (WGS) entry which is preliminary data.</text>
</comment>
<dbReference type="OrthoDB" id="1695119at2759"/>
<accession>A0A8S0UGU8</accession>
<dbReference type="AlphaFoldDB" id="A0A8S0UGU8"/>
<organism evidence="1 2">
    <name type="scientific">Olea europaea subsp. europaea</name>
    <dbReference type="NCBI Taxonomy" id="158383"/>
    <lineage>
        <taxon>Eukaryota</taxon>
        <taxon>Viridiplantae</taxon>
        <taxon>Streptophyta</taxon>
        <taxon>Embryophyta</taxon>
        <taxon>Tracheophyta</taxon>
        <taxon>Spermatophyta</taxon>
        <taxon>Magnoliopsida</taxon>
        <taxon>eudicotyledons</taxon>
        <taxon>Gunneridae</taxon>
        <taxon>Pentapetalae</taxon>
        <taxon>asterids</taxon>
        <taxon>lamiids</taxon>
        <taxon>Lamiales</taxon>
        <taxon>Oleaceae</taxon>
        <taxon>Oleeae</taxon>
        <taxon>Olea</taxon>
    </lineage>
</organism>
<evidence type="ECO:0000313" key="1">
    <source>
        <dbReference type="EMBL" id="CAA3014627.1"/>
    </source>
</evidence>
<protein>
    <submittedName>
        <fullName evidence="1">Uncharacterized protein</fullName>
    </submittedName>
</protein>